<keyword evidence="4" id="KW-1185">Reference proteome</keyword>
<dbReference type="RefSeq" id="WP_307310755.1">
    <property type="nucleotide sequence ID" value="NZ_JAUSRE010000021.1"/>
</dbReference>
<evidence type="ECO:0000313" key="3">
    <source>
        <dbReference type="EMBL" id="MDP9889952.1"/>
    </source>
</evidence>
<feature type="domain" description="MrfA-like Zn-binding" evidence="2">
    <location>
        <begin position="548"/>
        <end position="652"/>
    </location>
</feature>
<sequence length="692" mass="75717">MAETISTDKDNAEPTNSLAMLHDPGQTLDPLTDAEDGAVKNRAKVGSARPSSLLYTYGPGAIMDLPGFAVMPAGLDDWEPIWKRREFIPTIVEPRLLNVVRLHLGPQVDSLRPFPWQPKKGAMSKEGSDLGVPARAFPQWFRCTGCDYLGPLPRFGYTNTHPFRPDLAQFTHQSCPGRGRKTPGAAGRNRQSPAVPAPHLLTCTNGHLDEFPYTLWVHRGGTCPKAELPDLKMRDANIGQSIGSIISCASCGASRGMAEAQGAAGRDKLPQICRGRHPHLNAFDSECGARPTLIMMGASNLWFSSTQSVIVMPRTDAEEAEALADQLRAAVGIEKVAKYASDLDTLRDVADGKIDLKDVSDQSLAAAVADVLAPVDPEEVRQEKLATWDPVELLVPEWRYLQKPALFPQQQNSSGLMVTEMQRGQNLHARIARVVAVNRMKKINAVLGFTRLDEMDRVNDLASRLVKLTRKGRPAWVPATEDRGEGIFLQLDLEAVDEWEKKILDSPLWAAHKQAHRLNFSRRFSETAASVDPDTRLPGPRYWLLHTFAHTLIREMAMSCGYGAASLTERIYGWPSGPQREAAAGLLICTTASDSEGTLGGLVALSEPTRLEGLVISALRRASRCSSDPVCAVRTPSDPEDFLHGAACHCCTFASETSCEKSNRFLDRRFLLDLPTIMGPAVPGFFGSVDAF</sequence>
<dbReference type="InterPro" id="IPR047721">
    <property type="entry name" value="DrmB"/>
</dbReference>
<dbReference type="Proteomes" id="UP001226577">
    <property type="component" value="Unassembled WGS sequence"/>
</dbReference>
<feature type="compositionally biased region" description="Basic and acidic residues" evidence="1">
    <location>
        <begin position="1"/>
        <end position="12"/>
    </location>
</feature>
<proteinExistence type="predicted"/>
<name>A0ABT9RXJ1_9MICC</name>
<accession>A0ABT9RXJ1</accession>
<organism evidence="3 4">
    <name type="scientific">Pseudarthrobacter enclensis</name>
    <dbReference type="NCBI Taxonomy" id="993070"/>
    <lineage>
        <taxon>Bacteria</taxon>
        <taxon>Bacillati</taxon>
        <taxon>Actinomycetota</taxon>
        <taxon>Actinomycetes</taxon>
        <taxon>Micrococcales</taxon>
        <taxon>Micrococcaceae</taxon>
        <taxon>Pseudarthrobacter</taxon>
    </lineage>
</organism>
<evidence type="ECO:0000313" key="4">
    <source>
        <dbReference type="Proteomes" id="UP001226577"/>
    </source>
</evidence>
<gene>
    <name evidence="3" type="ORF">J2X98_003564</name>
</gene>
<dbReference type="Pfam" id="PF09369">
    <property type="entry name" value="MZB"/>
    <property type="match status" value="1"/>
</dbReference>
<comment type="caution">
    <text evidence="3">The sequence shown here is derived from an EMBL/GenBank/DDBJ whole genome shotgun (WGS) entry which is preliminary data.</text>
</comment>
<protein>
    <recommendedName>
        <fullName evidence="2">MrfA-like Zn-binding domain-containing protein</fullName>
    </recommendedName>
</protein>
<dbReference type="EMBL" id="JAUSRE010000021">
    <property type="protein sequence ID" value="MDP9889952.1"/>
    <property type="molecule type" value="Genomic_DNA"/>
</dbReference>
<feature type="region of interest" description="Disordered" evidence="1">
    <location>
        <begin position="170"/>
        <end position="195"/>
    </location>
</feature>
<dbReference type="InterPro" id="IPR018973">
    <property type="entry name" value="MZB"/>
</dbReference>
<evidence type="ECO:0000256" key="1">
    <source>
        <dbReference type="SAM" id="MobiDB-lite"/>
    </source>
</evidence>
<dbReference type="NCBIfam" id="NF038324">
    <property type="entry name" value="DrmB_fam"/>
    <property type="match status" value="1"/>
</dbReference>
<reference evidence="3 4" key="1">
    <citation type="submission" date="2023-07" db="EMBL/GenBank/DDBJ databases">
        <title>Sorghum-associated microbial communities from plants grown in Nebraska, USA.</title>
        <authorList>
            <person name="Schachtman D."/>
        </authorList>
    </citation>
    <scope>NUCLEOTIDE SEQUENCE [LARGE SCALE GENOMIC DNA]</scope>
    <source>
        <strain evidence="3 4">CC222</strain>
    </source>
</reference>
<evidence type="ECO:0000259" key="2">
    <source>
        <dbReference type="Pfam" id="PF09369"/>
    </source>
</evidence>
<feature type="region of interest" description="Disordered" evidence="1">
    <location>
        <begin position="1"/>
        <end position="22"/>
    </location>
</feature>